<dbReference type="EMBL" id="SNRX01000002">
    <property type="protein sequence ID" value="KAA6303433.1"/>
    <property type="molecule type" value="Genomic_DNA"/>
</dbReference>
<reference evidence="1 3" key="1">
    <citation type="submission" date="2019-03" db="EMBL/GenBank/DDBJ databases">
        <title>Single cell metagenomics reveals metabolic interactions within the superorganism composed of flagellate Streblomastix strix and complex community of Bacteroidetes bacteria on its surface.</title>
        <authorList>
            <person name="Treitli S.C."/>
            <person name="Kolisko M."/>
            <person name="Husnik F."/>
            <person name="Keeling P."/>
            <person name="Hampl V."/>
        </authorList>
    </citation>
    <scope>NUCLEOTIDE SEQUENCE [LARGE SCALE GENOMIC DNA]</scope>
    <source>
        <strain evidence="1">St1</strain>
    </source>
</reference>
<organism evidence="1 3">
    <name type="scientific">Candidatus Ordinivivax streblomastigis</name>
    <dbReference type="NCBI Taxonomy" id="2540710"/>
    <lineage>
        <taxon>Bacteria</taxon>
        <taxon>Pseudomonadati</taxon>
        <taxon>Bacteroidota</taxon>
        <taxon>Bacteroidia</taxon>
        <taxon>Bacteroidales</taxon>
        <taxon>Candidatus Ordinivivax</taxon>
    </lineage>
</organism>
<dbReference type="Proteomes" id="UP000324575">
    <property type="component" value="Unassembled WGS sequence"/>
</dbReference>
<comment type="caution">
    <text evidence="1">The sequence shown here is derived from an EMBL/GenBank/DDBJ whole genome shotgun (WGS) entry which is preliminary data.</text>
</comment>
<evidence type="ECO:0000313" key="2">
    <source>
        <dbReference type="EMBL" id="KAA6303433.1"/>
    </source>
</evidence>
<gene>
    <name evidence="1" type="ORF">EZS26_000374</name>
    <name evidence="2" type="ORF">EZS26_000593</name>
</gene>
<evidence type="ECO:0000313" key="3">
    <source>
        <dbReference type="Proteomes" id="UP000324575"/>
    </source>
</evidence>
<evidence type="ECO:0000313" key="1">
    <source>
        <dbReference type="EMBL" id="KAA6303214.1"/>
    </source>
</evidence>
<dbReference type="EMBL" id="SNRX01000002">
    <property type="protein sequence ID" value="KAA6303214.1"/>
    <property type="molecule type" value="Genomic_DNA"/>
</dbReference>
<protein>
    <submittedName>
        <fullName evidence="1">Uncharacterized protein</fullName>
    </submittedName>
</protein>
<name>A0A5M8P4A8_9BACT</name>
<sequence length="244" mass="27146">MDTAYLLIKWTDEKRAAVEETDSLLLWGYLWNSKDTKTSLNMIRTVANSDERFLVLLQNADKQMGYTVDGIGYNYDGNSCDKVPVAFDYSGASIDTRIAFNYVAPPNTTMGQDSVPYAPQAQADAAISAANSTGIIEHPFDVIYGYSAYDYDHWALDSLDTDSALHSWQAGWYDGYWTFYTGENRTIPTTYSGVGVSSRVLQNQSTDDFAYTDFSSSQADMSGDYFPAPCDCLSRITSKSKSKK</sequence>
<dbReference type="AlphaFoldDB" id="A0A5M8P4A8"/>
<proteinExistence type="predicted"/>
<accession>A0A5M8P4A8</accession>